<evidence type="ECO:0000313" key="2">
    <source>
        <dbReference type="EMBL" id="KAA6367810.1"/>
    </source>
</evidence>
<accession>A0A5J4UC87</accession>
<sequence length="120" mass="14521">MNREGTGALRDLTAMIQEKQIENSLLQNELQQQKVQTEEKDKLIKELNNKLIEQEKRKVIEFENEKQEEASKFRKQYEHAVSILELERAEMKRKLQELEKQYLQRDQTKIESYEDQIRNV</sequence>
<gene>
    <name evidence="2" type="ORF">EZS28_036662</name>
</gene>
<proteinExistence type="predicted"/>
<evidence type="ECO:0000256" key="1">
    <source>
        <dbReference type="SAM" id="Coils"/>
    </source>
</evidence>
<evidence type="ECO:0000313" key="3">
    <source>
        <dbReference type="Proteomes" id="UP000324800"/>
    </source>
</evidence>
<feature type="coiled-coil region" evidence="1">
    <location>
        <begin position="9"/>
        <end position="108"/>
    </location>
</feature>
<dbReference type="AlphaFoldDB" id="A0A5J4UC87"/>
<name>A0A5J4UC87_9EUKA</name>
<dbReference type="Proteomes" id="UP000324800">
    <property type="component" value="Unassembled WGS sequence"/>
</dbReference>
<organism evidence="2 3">
    <name type="scientific">Streblomastix strix</name>
    <dbReference type="NCBI Taxonomy" id="222440"/>
    <lineage>
        <taxon>Eukaryota</taxon>
        <taxon>Metamonada</taxon>
        <taxon>Preaxostyla</taxon>
        <taxon>Oxymonadida</taxon>
        <taxon>Streblomastigidae</taxon>
        <taxon>Streblomastix</taxon>
    </lineage>
</organism>
<keyword evidence="1" id="KW-0175">Coiled coil</keyword>
<dbReference type="EMBL" id="SNRW01017955">
    <property type="protein sequence ID" value="KAA6367810.1"/>
    <property type="molecule type" value="Genomic_DNA"/>
</dbReference>
<protein>
    <submittedName>
        <fullName evidence="2">Uncharacterized protein</fullName>
    </submittedName>
</protein>
<reference evidence="2 3" key="1">
    <citation type="submission" date="2019-03" db="EMBL/GenBank/DDBJ databases">
        <title>Single cell metagenomics reveals metabolic interactions within the superorganism composed of flagellate Streblomastix strix and complex community of Bacteroidetes bacteria on its surface.</title>
        <authorList>
            <person name="Treitli S.C."/>
            <person name="Kolisko M."/>
            <person name="Husnik F."/>
            <person name="Keeling P."/>
            <person name="Hampl V."/>
        </authorList>
    </citation>
    <scope>NUCLEOTIDE SEQUENCE [LARGE SCALE GENOMIC DNA]</scope>
    <source>
        <strain evidence="2">ST1C</strain>
    </source>
</reference>
<comment type="caution">
    <text evidence="2">The sequence shown here is derived from an EMBL/GenBank/DDBJ whole genome shotgun (WGS) entry which is preliminary data.</text>
</comment>